<dbReference type="InterPro" id="IPR011109">
    <property type="entry name" value="DNA_bind_recombinase_dom"/>
</dbReference>
<dbReference type="GO" id="GO:0003677">
    <property type="term" value="F:DNA binding"/>
    <property type="evidence" value="ECO:0007669"/>
    <property type="project" value="InterPro"/>
</dbReference>
<dbReference type="Gene3D" id="3.90.1750.20">
    <property type="entry name" value="Putative Large Serine Recombinase, Chain B, Domain 2"/>
    <property type="match status" value="1"/>
</dbReference>
<feature type="domain" description="Resolvase/invertase-type recombinase catalytic" evidence="1">
    <location>
        <begin position="27"/>
        <end position="175"/>
    </location>
</feature>
<dbReference type="PANTHER" id="PTHR30461:SF23">
    <property type="entry name" value="DNA RECOMBINASE-RELATED"/>
    <property type="match status" value="1"/>
</dbReference>
<dbReference type="InterPro" id="IPR036162">
    <property type="entry name" value="Resolvase-like_N_sf"/>
</dbReference>
<dbReference type="Pfam" id="PF07508">
    <property type="entry name" value="Recombinase"/>
    <property type="match status" value="1"/>
</dbReference>
<dbReference type="GO" id="GO:0000150">
    <property type="term" value="F:DNA strand exchange activity"/>
    <property type="evidence" value="ECO:0007669"/>
    <property type="project" value="InterPro"/>
</dbReference>
<proteinExistence type="predicted"/>
<dbReference type="InterPro" id="IPR025827">
    <property type="entry name" value="Zn_ribbon_recom_dom"/>
</dbReference>
<evidence type="ECO:0000313" key="4">
    <source>
        <dbReference type="Proteomes" id="UP000655830"/>
    </source>
</evidence>
<dbReference type="InterPro" id="IPR038109">
    <property type="entry name" value="DNA_bind_recomb_sf"/>
</dbReference>
<dbReference type="EMBL" id="JACRSY010000017">
    <property type="protein sequence ID" value="MBC8580134.1"/>
    <property type="molecule type" value="Genomic_DNA"/>
</dbReference>
<evidence type="ECO:0000259" key="2">
    <source>
        <dbReference type="PROSITE" id="PS51737"/>
    </source>
</evidence>
<protein>
    <submittedName>
        <fullName evidence="3">Recombinase family protein</fullName>
    </submittedName>
</protein>
<dbReference type="Gene3D" id="3.40.50.1390">
    <property type="entry name" value="Resolvase, N-terminal catalytic domain"/>
    <property type="match status" value="1"/>
</dbReference>
<organism evidence="3 4">
    <name type="scientific">Zhenhengia yiwuensis</name>
    <dbReference type="NCBI Taxonomy" id="2763666"/>
    <lineage>
        <taxon>Bacteria</taxon>
        <taxon>Bacillati</taxon>
        <taxon>Bacillota</taxon>
        <taxon>Clostridia</taxon>
        <taxon>Lachnospirales</taxon>
        <taxon>Lachnospiraceae</taxon>
        <taxon>Zhenhengia</taxon>
    </lineage>
</organism>
<accession>A0A926IEP3</accession>
<dbReference type="Pfam" id="PF13408">
    <property type="entry name" value="Zn_ribbon_recom"/>
    <property type="match status" value="1"/>
</dbReference>
<reference evidence="3" key="1">
    <citation type="submission" date="2020-08" db="EMBL/GenBank/DDBJ databases">
        <title>Genome public.</title>
        <authorList>
            <person name="Liu C."/>
            <person name="Sun Q."/>
        </authorList>
    </citation>
    <scope>NUCLEOTIDE SEQUENCE</scope>
    <source>
        <strain evidence="3">NSJ-12</strain>
    </source>
</reference>
<comment type="caution">
    <text evidence="3">The sequence shown here is derived from an EMBL/GenBank/DDBJ whole genome shotgun (WGS) entry which is preliminary data.</text>
</comment>
<dbReference type="RefSeq" id="WP_330597669.1">
    <property type="nucleotide sequence ID" value="NZ_JACRSY010000017.1"/>
</dbReference>
<dbReference type="InterPro" id="IPR050639">
    <property type="entry name" value="SSR_resolvase"/>
</dbReference>
<sequence>MARSVTCIPARQTIATEGNTIEIPKKRVAAYCRVSTDEDGQLSSYQNQVQFYTEHIKSNRAYEFAGVYADEGISGTNTKKREQFNKMIQDCKNGKIDLIITKSISRFARNTLDCLQYVRELKEIEVEIFFEKEHIFTLDSKGEVLLTILSSLAQDESRSISENTTWGVRRRFEQGRVTVNEKKFLGYDKDEEGNLIINKQQAKIVRRIYTEYLNGKGPTRIAKELERDRVKGVTGTTKWYASTIDKILRNEKYKGDALLQKTYTVDFLTKKRVKNDEGKVTQYYVQESHPAIIEHEMWEAVQLEIERRKQYVEKHKLQKYDYGLEDTAFAGRIICGECGRGYYRKTWHSNSKPIKLWQCGAKYQEKGKIGCTNSHIYAQKLNEVFINAFNALVENKETCLMKWKEELQEVDVLKAYRLKQFIELIAEADRIEEVDKELVFKVLDKVMVIDKGKVIVNFLDGTELECAMES</sequence>
<dbReference type="AlphaFoldDB" id="A0A926IEP3"/>
<dbReference type="Pfam" id="PF00239">
    <property type="entry name" value="Resolvase"/>
    <property type="match status" value="1"/>
</dbReference>
<dbReference type="PROSITE" id="PS51737">
    <property type="entry name" value="RECOMBINASE_DNA_BIND"/>
    <property type="match status" value="1"/>
</dbReference>
<dbReference type="PROSITE" id="PS51736">
    <property type="entry name" value="RECOMBINASES_3"/>
    <property type="match status" value="1"/>
</dbReference>
<dbReference type="SUPFAM" id="SSF53041">
    <property type="entry name" value="Resolvase-like"/>
    <property type="match status" value="1"/>
</dbReference>
<dbReference type="CDD" id="cd00338">
    <property type="entry name" value="Ser_Recombinase"/>
    <property type="match status" value="1"/>
</dbReference>
<dbReference type="InterPro" id="IPR006119">
    <property type="entry name" value="Resolv_N"/>
</dbReference>
<feature type="domain" description="Recombinase" evidence="2">
    <location>
        <begin position="184"/>
        <end position="311"/>
    </location>
</feature>
<evidence type="ECO:0000313" key="3">
    <source>
        <dbReference type="EMBL" id="MBC8580134.1"/>
    </source>
</evidence>
<dbReference type="PANTHER" id="PTHR30461">
    <property type="entry name" value="DNA-INVERTASE FROM LAMBDOID PROPHAGE"/>
    <property type="match status" value="1"/>
</dbReference>
<dbReference type="Proteomes" id="UP000655830">
    <property type="component" value="Unassembled WGS sequence"/>
</dbReference>
<evidence type="ECO:0000259" key="1">
    <source>
        <dbReference type="PROSITE" id="PS51736"/>
    </source>
</evidence>
<name>A0A926IEP3_9FIRM</name>
<dbReference type="SMART" id="SM00857">
    <property type="entry name" value="Resolvase"/>
    <property type="match status" value="1"/>
</dbReference>
<keyword evidence="4" id="KW-1185">Reference proteome</keyword>
<gene>
    <name evidence="3" type="ORF">H8718_11430</name>
</gene>